<dbReference type="InterPro" id="IPR013088">
    <property type="entry name" value="Znf_NHR/GATA"/>
</dbReference>
<dbReference type="GO" id="GO:0008270">
    <property type="term" value="F:zinc ion binding"/>
    <property type="evidence" value="ECO:0007669"/>
    <property type="project" value="UniProtKB-UniRule"/>
</dbReference>
<comment type="similarity">
    <text evidence="3">Belongs to the DNA gyrase inhibitor YacG family.</text>
</comment>
<dbReference type="Proteomes" id="UP000315037">
    <property type="component" value="Unassembled WGS sequence"/>
</dbReference>
<dbReference type="HAMAP" id="MF_00649">
    <property type="entry name" value="DNA_gyrase_inhibitor_YacG"/>
    <property type="match status" value="1"/>
</dbReference>
<dbReference type="EMBL" id="SORZ01000002">
    <property type="protein sequence ID" value="TPW33960.1"/>
    <property type="molecule type" value="Genomic_DNA"/>
</dbReference>
<feature type="binding site" evidence="3">
    <location>
        <position position="33"/>
    </location>
    <ligand>
        <name>Zn(2+)</name>
        <dbReference type="ChEBI" id="CHEBI:29105"/>
    </ligand>
</feature>
<organism evidence="5 6">
    <name type="scientific">Oecophyllibacter saccharovorans</name>
    <dbReference type="NCBI Taxonomy" id="2558360"/>
    <lineage>
        <taxon>Bacteria</taxon>
        <taxon>Pseudomonadati</taxon>
        <taxon>Pseudomonadota</taxon>
        <taxon>Alphaproteobacteria</taxon>
        <taxon>Acetobacterales</taxon>
        <taxon>Acetobacteraceae</taxon>
        <taxon>Oecophyllibacter</taxon>
    </lineage>
</organism>
<dbReference type="AlphaFoldDB" id="A0A506UKW1"/>
<gene>
    <name evidence="3 5" type="primary">yacG</name>
    <name evidence="5" type="ORF">E3202_05135</name>
</gene>
<reference evidence="5 6" key="1">
    <citation type="submission" date="2019-03" db="EMBL/GenBank/DDBJ databases">
        <title>The complete genome sequence of Neokomagataea sp. Jb2 NBRC113641.</title>
        <authorList>
            <person name="Chua K.-O."/>
            <person name="Chan K.-G."/>
            <person name="See-Too W.-S."/>
        </authorList>
    </citation>
    <scope>NUCLEOTIDE SEQUENCE [LARGE SCALE GENOMIC DNA]</scope>
    <source>
        <strain evidence="5 6">Jb2</strain>
    </source>
</reference>
<protein>
    <recommendedName>
        <fullName evidence="3">DNA gyrase inhibitor YacG</fullName>
    </recommendedName>
</protein>
<dbReference type="PANTHER" id="PTHR36150">
    <property type="entry name" value="DNA GYRASE INHIBITOR YACG"/>
    <property type="match status" value="1"/>
</dbReference>
<name>A0A506UKW1_9PROT</name>
<sequence length="71" mass="7845">MTKKPARRPAPLCPICGKNPPTHDMRPFCSKHCADVDLGRWFGGRYGVASEDQEGAAEATLQEISRRFPTS</sequence>
<comment type="function">
    <text evidence="3">Inhibits all the catalytic activities of DNA gyrase by preventing its interaction with DNA. Acts by binding directly to the C-terminal domain of GyrB, which probably disrupts DNA binding by the gyrase.</text>
</comment>
<evidence type="ECO:0000256" key="4">
    <source>
        <dbReference type="SAM" id="MobiDB-lite"/>
    </source>
</evidence>
<accession>A0A506UKW1</accession>
<comment type="subunit">
    <text evidence="3">Interacts with GyrB.</text>
</comment>
<dbReference type="Pfam" id="PF03884">
    <property type="entry name" value="YacG"/>
    <property type="match status" value="1"/>
</dbReference>
<dbReference type="RefSeq" id="WP_165599795.1">
    <property type="nucleotide sequence ID" value="NZ_SORY01000003.1"/>
</dbReference>
<keyword evidence="2 3" id="KW-0862">Zinc</keyword>
<dbReference type="Gene3D" id="3.30.50.10">
    <property type="entry name" value="Erythroid Transcription Factor GATA-1, subunit A"/>
    <property type="match status" value="1"/>
</dbReference>
<evidence type="ECO:0000256" key="1">
    <source>
        <dbReference type="ARBA" id="ARBA00022723"/>
    </source>
</evidence>
<dbReference type="GO" id="GO:0008657">
    <property type="term" value="F:DNA topoisomerase type II (double strand cut, ATP-hydrolyzing) inhibitor activity"/>
    <property type="evidence" value="ECO:0007669"/>
    <property type="project" value="UniProtKB-UniRule"/>
</dbReference>
<dbReference type="InterPro" id="IPR005584">
    <property type="entry name" value="DNA_gyrase_inhibitor_YacG"/>
</dbReference>
<feature type="binding site" evidence="3">
    <location>
        <position position="13"/>
    </location>
    <ligand>
        <name>Zn(2+)</name>
        <dbReference type="ChEBI" id="CHEBI:29105"/>
    </ligand>
</feature>
<evidence type="ECO:0000256" key="3">
    <source>
        <dbReference type="HAMAP-Rule" id="MF_00649"/>
    </source>
</evidence>
<evidence type="ECO:0000256" key="2">
    <source>
        <dbReference type="ARBA" id="ARBA00022833"/>
    </source>
</evidence>
<dbReference type="SUPFAM" id="SSF57716">
    <property type="entry name" value="Glucocorticoid receptor-like (DNA-binding domain)"/>
    <property type="match status" value="1"/>
</dbReference>
<dbReference type="PANTHER" id="PTHR36150:SF1">
    <property type="entry name" value="DNA GYRASE INHIBITOR YACG"/>
    <property type="match status" value="1"/>
</dbReference>
<comment type="caution">
    <text evidence="5">The sequence shown here is derived from an EMBL/GenBank/DDBJ whole genome shotgun (WGS) entry which is preliminary data.</text>
</comment>
<feature type="region of interest" description="Disordered" evidence="4">
    <location>
        <begin position="52"/>
        <end position="71"/>
    </location>
</feature>
<keyword evidence="1 3" id="KW-0479">Metal-binding</keyword>
<dbReference type="GO" id="GO:0006355">
    <property type="term" value="P:regulation of DNA-templated transcription"/>
    <property type="evidence" value="ECO:0007669"/>
    <property type="project" value="InterPro"/>
</dbReference>
<evidence type="ECO:0000313" key="6">
    <source>
        <dbReference type="Proteomes" id="UP000315037"/>
    </source>
</evidence>
<keyword evidence="6" id="KW-1185">Reference proteome</keyword>
<feature type="binding site" evidence="3">
    <location>
        <position position="16"/>
    </location>
    <ligand>
        <name>Zn(2+)</name>
        <dbReference type="ChEBI" id="CHEBI:29105"/>
    </ligand>
</feature>
<feature type="binding site" evidence="3">
    <location>
        <position position="29"/>
    </location>
    <ligand>
        <name>Zn(2+)</name>
        <dbReference type="ChEBI" id="CHEBI:29105"/>
    </ligand>
</feature>
<evidence type="ECO:0000313" key="5">
    <source>
        <dbReference type="EMBL" id="TPW33960.1"/>
    </source>
</evidence>
<proteinExistence type="inferred from homology"/>
<comment type="cofactor">
    <cofactor evidence="3">
        <name>Zn(2+)</name>
        <dbReference type="ChEBI" id="CHEBI:29105"/>
    </cofactor>
    <text evidence="3">Binds 1 zinc ion.</text>
</comment>